<evidence type="ECO:0000313" key="3">
    <source>
        <dbReference type="EMBL" id="MBW4544937.1"/>
    </source>
</evidence>
<gene>
    <name evidence="3" type="ORF">KME25_10905</name>
</gene>
<dbReference type="GO" id="GO:0009062">
    <property type="term" value="P:fatty acid catabolic process"/>
    <property type="evidence" value="ECO:0007669"/>
    <property type="project" value="TreeGrafter"/>
</dbReference>
<dbReference type="Pfam" id="PF01425">
    <property type="entry name" value="Amidase"/>
    <property type="match status" value="1"/>
</dbReference>
<keyword evidence="1" id="KW-0378">Hydrolase</keyword>
<protein>
    <submittedName>
        <fullName evidence="3">Amidase</fullName>
    </submittedName>
</protein>
<sequence>MDTVKSHSAIVGSSATEIAQKIAAGELWASEVVEAHIQRIEEVNPRLNAVIIPLFEQARAQAKTADDARSRGETLGLLYGVPITIKESFDVAGTVSNMGISALSQTAKQDAPLVKRLQQAGAIILGKTNVAQLLASNESDNPVYGRTLNPWNPERSPGGSSGGEAAIIAALGSCLGLGSDIGGSVRMPAHACGICSLKPTSSRLSMVGHVPLLPGQEAILAQPGPMARTVADLNLAMKVLAAPGQEAFDPSVPPVSWREPSDVKLDNLRIAFFTDNGIMTPSPAVRRAVREAALSLLKRGAIVEEWTPPDLLKAIQLYFQLYGADGGVTSKKQLGNSKTLPQLKQTLQTISAPKALLKVIAALSGFMGQPLIAQLFPYMGEVSVSEYWQVIDERNRYRAAFMAAMEAKQFDAILSPVCALLAVMAAIEEHFQSQPDYPVHPPV</sequence>
<dbReference type="InterPro" id="IPR052096">
    <property type="entry name" value="Endocannabinoid_amidase"/>
</dbReference>
<evidence type="ECO:0000256" key="1">
    <source>
        <dbReference type="ARBA" id="ARBA00022801"/>
    </source>
</evidence>
<reference evidence="3" key="2">
    <citation type="journal article" date="2022" name="Microbiol. Resour. Announc.">
        <title>Metagenome Sequencing to Explore Phylogenomics of Terrestrial Cyanobacteria.</title>
        <authorList>
            <person name="Ward R.D."/>
            <person name="Stajich J.E."/>
            <person name="Johansen J.R."/>
            <person name="Huntemann M."/>
            <person name="Clum A."/>
            <person name="Foster B."/>
            <person name="Foster B."/>
            <person name="Roux S."/>
            <person name="Palaniappan K."/>
            <person name="Varghese N."/>
            <person name="Mukherjee S."/>
            <person name="Reddy T.B.K."/>
            <person name="Daum C."/>
            <person name="Copeland A."/>
            <person name="Chen I.A."/>
            <person name="Ivanova N.N."/>
            <person name="Kyrpides N.C."/>
            <person name="Shapiro N."/>
            <person name="Eloe-Fadrosh E.A."/>
            <person name="Pietrasiak N."/>
        </authorList>
    </citation>
    <scope>NUCLEOTIDE SEQUENCE</scope>
    <source>
        <strain evidence="3">CPER-KK1</strain>
    </source>
</reference>
<dbReference type="AlphaFoldDB" id="A0A951PL59"/>
<reference evidence="3" key="1">
    <citation type="submission" date="2021-05" db="EMBL/GenBank/DDBJ databases">
        <authorList>
            <person name="Pietrasiak N."/>
            <person name="Ward R."/>
            <person name="Stajich J.E."/>
            <person name="Kurbessoian T."/>
        </authorList>
    </citation>
    <scope>NUCLEOTIDE SEQUENCE</scope>
    <source>
        <strain evidence="3">CPER-KK1</strain>
    </source>
</reference>
<dbReference type="InterPro" id="IPR036928">
    <property type="entry name" value="AS_sf"/>
</dbReference>
<dbReference type="InterPro" id="IPR020556">
    <property type="entry name" value="Amidase_CS"/>
</dbReference>
<feature type="domain" description="Amidase" evidence="2">
    <location>
        <begin position="31"/>
        <end position="431"/>
    </location>
</feature>
<evidence type="ECO:0000313" key="4">
    <source>
        <dbReference type="Proteomes" id="UP000753908"/>
    </source>
</evidence>
<evidence type="ECO:0000259" key="2">
    <source>
        <dbReference type="Pfam" id="PF01425"/>
    </source>
</evidence>
<comment type="caution">
    <text evidence="3">The sequence shown here is derived from an EMBL/GenBank/DDBJ whole genome shotgun (WGS) entry which is preliminary data.</text>
</comment>
<organism evidence="3 4">
    <name type="scientific">Symplocastrum torsivum CPER-KK1</name>
    <dbReference type="NCBI Taxonomy" id="450513"/>
    <lineage>
        <taxon>Bacteria</taxon>
        <taxon>Bacillati</taxon>
        <taxon>Cyanobacteriota</taxon>
        <taxon>Cyanophyceae</taxon>
        <taxon>Oscillatoriophycideae</taxon>
        <taxon>Oscillatoriales</taxon>
        <taxon>Microcoleaceae</taxon>
        <taxon>Symplocastrum</taxon>
    </lineage>
</organism>
<dbReference type="PROSITE" id="PS00571">
    <property type="entry name" value="AMIDASES"/>
    <property type="match status" value="1"/>
</dbReference>
<name>A0A951PL59_9CYAN</name>
<dbReference type="EMBL" id="JAHHIF010000012">
    <property type="protein sequence ID" value="MBW4544937.1"/>
    <property type="molecule type" value="Genomic_DNA"/>
</dbReference>
<dbReference type="InterPro" id="IPR023631">
    <property type="entry name" value="Amidase_dom"/>
</dbReference>
<proteinExistence type="predicted"/>
<dbReference type="PANTHER" id="PTHR45847">
    <property type="entry name" value="FATTY ACID AMIDE HYDROLASE"/>
    <property type="match status" value="1"/>
</dbReference>
<dbReference type="Gene3D" id="3.90.1300.10">
    <property type="entry name" value="Amidase signature (AS) domain"/>
    <property type="match status" value="1"/>
</dbReference>
<dbReference type="PANTHER" id="PTHR45847:SF6">
    <property type="entry name" value="FATTY ACID AMIDE HYDROLASE"/>
    <property type="match status" value="1"/>
</dbReference>
<accession>A0A951PL59</accession>
<dbReference type="GO" id="GO:0017064">
    <property type="term" value="F:fatty acid amide hydrolase activity"/>
    <property type="evidence" value="ECO:0007669"/>
    <property type="project" value="TreeGrafter"/>
</dbReference>
<dbReference type="Proteomes" id="UP000753908">
    <property type="component" value="Unassembled WGS sequence"/>
</dbReference>
<dbReference type="SUPFAM" id="SSF75304">
    <property type="entry name" value="Amidase signature (AS) enzymes"/>
    <property type="match status" value="1"/>
</dbReference>
<dbReference type="GO" id="GO:0004040">
    <property type="term" value="F:amidase activity"/>
    <property type="evidence" value="ECO:0007669"/>
    <property type="project" value="TreeGrafter"/>
</dbReference>